<gene>
    <name evidence="7" type="ORF">C7B64_15435</name>
</gene>
<protein>
    <submittedName>
        <fullName evidence="7">O-linked N-acetylglucosamine transferase, SPINDLY family protein</fullName>
    </submittedName>
</protein>
<evidence type="ECO:0000256" key="2">
    <source>
        <dbReference type="ARBA" id="ARBA00022676"/>
    </source>
</evidence>
<evidence type="ECO:0000256" key="4">
    <source>
        <dbReference type="ARBA" id="ARBA00022737"/>
    </source>
</evidence>
<dbReference type="Gene3D" id="3.40.50.11380">
    <property type="match status" value="1"/>
</dbReference>
<evidence type="ECO:0000313" key="8">
    <source>
        <dbReference type="Proteomes" id="UP000238762"/>
    </source>
</evidence>
<evidence type="ECO:0000256" key="3">
    <source>
        <dbReference type="ARBA" id="ARBA00022679"/>
    </source>
</evidence>
<keyword evidence="5" id="KW-0802">TPR repeat</keyword>
<comment type="caution">
    <text evidence="7">The sequence shown here is derived from an EMBL/GenBank/DDBJ whole genome shotgun (WGS) entry which is preliminary data.</text>
</comment>
<dbReference type="Pfam" id="PF13844">
    <property type="entry name" value="Glyco_transf_41"/>
    <property type="match status" value="2"/>
</dbReference>
<feature type="domain" description="O-GlcNAc transferase C-terminal" evidence="6">
    <location>
        <begin position="350"/>
        <end position="511"/>
    </location>
</feature>
<name>A0A2T1C1E0_9CYAN</name>
<keyword evidence="4" id="KW-0677">Repeat</keyword>
<dbReference type="OrthoDB" id="146908at2"/>
<dbReference type="Proteomes" id="UP000238762">
    <property type="component" value="Unassembled WGS sequence"/>
</dbReference>
<evidence type="ECO:0000256" key="5">
    <source>
        <dbReference type="ARBA" id="ARBA00022803"/>
    </source>
</evidence>
<dbReference type="InterPro" id="IPR011990">
    <property type="entry name" value="TPR-like_helical_dom_sf"/>
</dbReference>
<evidence type="ECO:0000256" key="1">
    <source>
        <dbReference type="ARBA" id="ARBA00004922"/>
    </source>
</evidence>
<dbReference type="Gene3D" id="3.40.50.2000">
    <property type="entry name" value="Glycogen Phosphorylase B"/>
    <property type="match status" value="1"/>
</dbReference>
<dbReference type="PANTHER" id="PTHR44835:SF1">
    <property type="entry name" value="PROTEIN O-GLCNAC TRANSFERASE"/>
    <property type="match status" value="1"/>
</dbReference>
<dbReference type="InterPro" id="IPR029489">
    <property type="entry name" value="OGT/SEC/SPY_C"/>
</dbReference>
<sequence length="723" mass="84375">MSTLDRLDWNSDNYHQIAVLYEEAITQNPDQISNYWYLGLAYLLQGEEAEAQTTWLLGMSQLDEEEINDVTLELIDILTTEADRQNDKQNFHQSWLIRQHIRELKPDNVNNLLFLTILSFELNLFSFENLKEWEIIEKLSDPTDEIINFQLLVNVLDRILFIPDPTTLIFLKSCFNYSQDTNDFINFIIKIALRVAYQKHYQEFAAQILEVCLEYNPTNLGILLQLSCLYSNYRSYSQGIRTARKFHKNAQTLFHQLIGTYVLLRAFLTASYWQEVEEVIVEQKNLVSKLIEEKLITSNKVDNTASLTSLYFLPYIKDDIQGNLWYRNQMGQIFQENLRNIVNYPNILHYDHSGKPAINYKLKIGYVASTLRNHSVGWLSRWLFHHHDRSNFEINLYLINQDPEDPFMQTFFRDKADVTYTFPNESETITKQIKEDEVDILIDLDSMTYDITCEVMALKPAPIQATWLGWDASGIPAIDYYIVDPYVLANDAQQYYSETLWRLPQTYIAVDGFEVGTPTLRRQDLDIPDDAVTFFTAQVGYKRHPDTIKLQLQIIKEVPNSYFLIKGIGDKGIIQDYFGKLAQEIGVELDRLRFLERDKDEFTHRANLAIADIVLDTYPYNGATTTLETLWMGIPIVTRVGEQFAARNTYAFMKNAGIEEGIAWTDEEYVEWGVRLGKNQSLRWEIAGKLRASRQTSPLWNAKKFTQEMENAYHQMWAKYVGD</sequence>
<dbReference type="SUPFAM" id="SSF53756">
    <property type="entry name" value="UDP-Glycosyltransferase/glycogen phosphorylase"/>
    <property type="match status" value="1"/>
</dbReference>
<keyword evidence="2" id="KW-0328">Glycosyltransferase</keyword>
<dbReference type="EMBL" id="PVWJ01000078">
    <property type="protein sequence ID" value="PSB01988.1"/>
    <property type="molecule type" value="Genomic_DNA"/>
</dbReference>
<dbReference type="GO" id="GO:0016757">
    <property type="term" value="F:glycosyltransferase activity"/>
    <property type="evidence" value="ECO:0007669"/>
    <property type="project" value="UniProtKB-KW"/>
</dbReference>
<dbReference type="RefSeq" id="WP_106289553.1">
    <property type="nucleotide sequence ID" value="NZ_CAWNTC010000106.1"/>
</dbReference>
<dbReference type="PANTHER" id="PTHR44835">
    <property type="entry name" value="UDP-N-ACETYLGLUCOSAMINE--PEPTIDE N-ACETYLGLUCOSAMINYLTRANSFERASE SPINDLY-RELATED"/>
    <property type="match status" value="1"/>
</dbReference>
<dbReference type="InterPro" id="IPR051939">
    <property type="entry name" value="Glycosyltr_41/O-GlcNAc_trsf"/>
</dbReference>
<feature type="domain" description="O-GlcNAc transferase C-terminal" evidence="6">
    <location>
        <begin position="522"/>
        <end position="709"/>
    </location>
</feature>
<evidence type="ECO:0000313" key="7">
    <source>
        <dbReference type="EMBL" id="PSB01988.1"/>
    </source>
</evidence>
<reference evidence="7 8" key="2">
    <citation type="submission" date="2018-03" db="EMBL/GenBank/DDBJ databases">
        <title>The ancient ancestry and fast evolution of plastids.</title>
        <authorList>
            <person name="Moore K.R."/>
            <person name="Magnabosco C."/>
            <person name="Momper L."/>
            <person name="Gold D.A."/>
            <person name="Bosak T."/>
            <person name="Fournier G.P."/>
        </authorList>
    </citation>
    <scope>NUCLEOTIDE SEQUENCE [LARGE SCALE GENOMIC DNA]</scope>
    <source>
        <strain evidence="7 8">CCAP 1448/3</strain>
    </source>
</reference>
<keyword evidence="8" id="KW-1185">Reference proteome</keyword>
<comment type="pathway">
    <text evidence="1">Protein modification; protein glycosylation.</text>
</comment>
<accession>A0A2T1C1E0</accession>
<keyword evidence="3 7" id="KW-0808">Transferase</keyword>
<dbReference type="AlphaFoldDB" id="A0A2T1C1E0"/>
<organism evidence="7 8">
    <name type="scientific">Merismopedia glauca CCAP 1448/3</name>
    <dbReference type="NCBI Taxonomy" id="1296344"/>
    <lineage>
        <taxon>Bacteria</taxon>
        <taxon>Bacillati</taxon>
        <taxon>Cyanobacteriota</taxon>
        <taxon>Cyanophyceae</taxon>
        <taxon>Synechococcales</taxon>
        <taxon>Merismopediaceae</taxon>
        <taxon>Merismopedia</taxon>
    </lineage>
</organism>
<dbReference type="SUPFAM" id="SSF48452">
    <property type="entry name" value="TPR-like"/>
    <property type="match status" value="1"/>
</dbReference>
<evidence type="ECO:0000259" key="6">
    <source>
        <dbReference type="Pfam" id="PF13844"/>
    </source>
</evidence>
<proteinExistence type="predicted"/>
<reference evidence="7 8" key="1">
    <citation type="submission" date="2018-02" db="EMBL/GenBank/DDBJ databases">
        <authorList>
            <person name="Cohen D.B."/>
            <person name="Kent A.D."/>
        </authorList>
    </citation>
    <scope>NUCLEOTIDE SEQUENCE [LARGE SCALE GENOMIC DNA]</scope>
    <source>
        <strain evidence="7 8">CCAP 1448/3</strain>
    </source>
</reference>